<dbReference type="InterPro" id="IPR029058">
    <property type="entry name" value="AB_hydrolase_fold"/>
</dbReference>
<dbReference type="AlphaFoldDB" id="A0A7S1LL73"/>
<protein>
    <submittedName>
        <fullName evidence="2">Uncharacterized protein</fullName>
    </submittedName>
</protein>
<evidence type="ECO:0000256" key="1">
    <source>
        <dbReference type="SAM" id="MobiDB-lite"/>
    </source>
</evidence>
<feature type="compositionally biased region" description="Polar residues" evidence="1">
    <location>
        <begin position="1"/>
        <end position="10"/>
    </location>
</feature>
<feature type="region of interest" description="Disordered" evidence="1">
    <location>
        <begin position="1"/>
        <end position="21"/>
    </location>
</feature>
<organism evidence="2">
    <name type="scientific">Alexandrium catenella</name>
    <name type="common">Red tide dinoflagellate</name>
    <name type="synonym">Gonyaulax catenella</name>
    <dbReference type="NCBI Taxonomy" id="2925"/>
    <lineage>
        <taxon>Eukaryota</taxon>
        <taxon>Sar</taxon>
        <taxon>Alveolata</taxon>
        <taxon>Dinophyceae</taxon>
        <taxon>Gonyaulacales</taxon>
        <taxon>Pyrocystaceae</taxon>
        <taxon>Alexandrium</taxon>
    </lineage>
</organism>
<dbReference type="Gene3D" id="3.40.50.1820">
    <property type="entry name" value="alpha/beta hydrolase"/>
    <property type="match status" value="1"/>
</dbReference>
<proteinExistence type="predicted"/>
<dbReference type="GO" id="GO:0008374">
    <property type="term" value="F:O-acyltransferase activity"/>
    <property type="evidence" value="ECO:0007669"/>
    <property type="project" value="InterPro"/>
</dbReference>
<dbReference type="Pfam" id="PF02450">
    <property type="entry name" value="LCAT"/>
    <property type="match status" value="1"/>
</dbReference>
<gene>
    <name evidence="2" type="ORF">ACAT0790_LOCUS10597</name>
</gene>
<dbReference type="GO" id="GO:0006629">
    <property type="term" value="P:lipid metabolic process"/>
    <property type="evidence" value="ECO:0007669"/>
    <property type="project" value="InterPro"/>
</dbReference>
<dbReference type="SUPFAM" id="SSF53474">
    <property type="entry name" value="alpha/beta-Hydrolases"/>
    <property type="match status" value="1"/>
</dbReference>
<dbReference type="InterPro" id="IPR003386">
    <property type="entry name" value="LACT/PDAT_acylTrfase"/>
</dbReference>
<evidence type="ECO:0000313" key="2">
    <source>
        <dbReference type="EMBL" id="CAD9107439.1"/>
    </source>
</evidence>
<dbReference type="EMBL" id="HBGE01017759">
    <property type="protein sequence ID" value="CAD9107439.1"/>
    <property type="molecule type" value="Transcribed_RNA"/>
</dbReference>
<sequence length="438" mass="47986">MGGCNSNTGSADYEAAPSSEVKNPNGPKVILIHGMASCALDSFVEPVECGCIRGDDFGCAMPCSYERGKWDQTWINVEEAVTGFARLVNVLKLEPQERKLKDGTVCTSMDCPRGVKVRPYEGVEGISQLNPKEAIPIPVWKGLTDELDRLGWNMTAVNYDWRRWGDRAMIEDYVAKFKARVEAEVGDGPAVPIIGHSMGCTVVAYCLSVLGTEWTKRYVSRTILVGMVLQGSPKVIGAFGHAPITFVANLPFSLPSAVENIVTSTMSTWPCLITTFPSKVGGTTLAFEEDYPFVICPTKKYTGLDMEGLLEEMGKKVERTQCGIQMWKEWANVSSRIKPPCVETHVIYGKGFETAAQLTFPDDDFQGLPKVTRHEDGDDTVTAASTEALCKAWQQDPLTDLTMHPLEVDHQNLIQGPLSVKLIPKLLTGEAQAIEAAK</sequence>
<name>A0A7S1LL73_ALECA</name>
<dbReference type="PANTHER" id="PTHR11440">
    <property type="entry name" value="LECITHIN-CHOLESTEROL ACYLTRANSFERASE-RELATED"/>
    <property type="match status" value="1"/>
</dbReference>
<reference evidence="2" key="1">
    <citation type="submission" date="2021-01" db="EMBL/GenBank/DDBJ databases">
        <authorList>
            <person name="Corre E."/>
            <person name="Pelletier E."/>
            <person name="Niang G."/>
            <person name="Scheremetjew M."/>
            <person name="Finn R."/>
            <person name="Kale V."/>
            <person name="Holt S."/>
            <person name="Cochrane G."/>
            <person name="Meng A."/>
            <person name="Brown T."/>
            <person name="Cohen L."/>
        </authorList>
    </citation>
    <scope>NUCLEOTIDE SEQUENCE</scope>
    <source>
        <strain evidence="2">OF101</strain>
    </source>
</reference>
<accession>A0A7S1LL73</accession>